<dbReference type="AlphaFoldDB" id="A0A8X6MMG9"/>
<evidence type="ECO:0000313" key="3">
    <source>
        <dbReference type="Proteomes" id="UP000887013"/>
    </source>
</evidence>
<protein>
    <submittedName>
        <fullName evidence="1">Uncharacterized protein</fullName>
    </submittedName>
</protein>
<gene>
    <name evidence="1" type="ORF">NPIL_381961</name>
    <name evidence="2" type="ORF">NPIL_665571</name>
</gene>
<accession>A0A8X6MMG9</accession>
<sequence>MSISDRKVSQSLPPQREINSLRSLKWPHPSENYKHRSLKSFTVYLNAGLKAAEVWKCRSPSEITTLRGIGVACTLKRWAQMKLRPHRLRCFLLISICLRENLCPERFSQSIGTTTKIFTDGCTMHDVAPEGCPIDALHGY</sequence>
<proteinExistence type="predicted"/>
<name>A0A8X6MMG9_NEPPI</name>
<reference evidence="1" key="1">
    <citation type="submission" date="2020-08" db="EMBL/GenBank/DDBJ databases">
        <title>Multicomponent nature underlies the extraordinary mechanical properties of spider dragline silk.</title>
        <authorList>
            <person name="Kono N."/>
            <person name="Nakamura H."/>
            <person name="Mori M."/>
            <person name="Yoshida Y."/>
            <person name="Ohtoshi R."/>
            <person name="Malay A.D."/>
            <person name="Moran D.A.P."/>
            <person name="Tomita M."/>
            <person name="Numata K."/>
            <person name="Arakawa K."/>
        </authorList>
    </citation>
    <scope>NUCLEOTIDE SEQUENCE</scope>
</reference>
<keyword evidence="3" id="KW-1185">Reference proteome</keyword>
<dbReference type="EMBL" id="BMAW01094701">
    <property type="protein sequence ID" value="GFS66957.1"/>
    <property type="molecule type" value="Genomic_DNA"/>
</dbReference>
<dbReference type="EMBL" id="BMAW01082906">
    <property type="protein sequence ID" value="GFU31226.1"/>
    <property type="molecule type" value="Genomic_DNA"/>
</dbReference>
<dbReference type="Proteomes" id="UP000887013">
    <property type="component" value="Unassembled WGS sequence"/>
</dbReference>
<organism evidence="1 3">
    <name type="scientific">Nephila pilipes</name>
    <name type="common">Giant wood spider</name>
    <name type="synonym">Nephila maculata</name>
    <dbReference type="NCBI Taxonomy" id="299642"/>
    <lineage>
        <taxon>Eukaryota</taxon>
        <taxon>Metazoa</taxon>
        <taxon>Ecdysozoa</taxon>
        <taxon>Arthropoda</taxon>
        <taxon>Chelicerata</taxon>
        <taxon>Arachnida</taxon>
        <taxon>Araneae</taxon>
        <taxon>Araneomorphae</taxon>
        <taxon>Entelegynae</taxon>
        <taxon>Araneoidea</taxon>
        <taxon>Nephilidae</taxon>
        <taxon>Nephila</taxon>
    </lineage>
</organism>
<comment type="caution">
    <text evidence="1">The sequence shown here is derived from an EMBL/GenBank/DDBJ whole genome shotgun (WGS) entry which is preliminary data.</text>
</comment>
<evidence type="ECO:0000313" key="2">
    <source>
        <dbReference type="EMBL" id="GFU31226.1"/>
    </source>
</evidence>
<evidence type="ECO:0000313" key="1">
    <source>
        <dbReference type="EMBL" id="GFS66957.1"/>
    </source>
</evidence>